<gene>
    <name evidence="1" type="ORF">QF035_000589</name>
</gene>
<evidence type="ECO:0000313" key="1">
    <source>
        <dbReference type="EMBL" id="MDQ1023007.1"/>
    </source>
</evidence>
<evidence type="ECO:0000313" key="2">
    <source>
        <dbReference type="Proteomes" id="UP001230328"/>
    </source>
</evidence>
<reference evidence="1 2" key="1">
    <citation type="submission" date="2023-07" db="EMBL/GenBank/DDBJ databases">
        <title>Comparative genomics of wheat-associated soil bacteria to identify genetic determinants of phenazine resistance.</title>
        <authorList>
            <person name="Mouncey N."/>
        </authorList>
    </citation>
    <scope>NUCLEOTIDE SEQUENCE [LARGE SCALE GENOMIC DNA]</scope>
    <source>
        <strain evidence="1 2">V2I4</strain>
    </source>
</reference>
<sequence length="78" mass="8220">MRAVADGTTPASRLVLVDQLETDDGYTFDPDSPLFLSAGARIGFEGGNPVVTRASGERLRPAGSWSTRCGIGYRTTAS</sequence>
<dbReference type="Proteomes" id="UP001230328">
    <property type="component" value="Unassembled WGS sequence"/>
</dbReference>
<dbReference type="EMBL" id="JAUSZI010000002">
    <property type="protein sequence ID" value="MDQ1023007.1"/>
    <property type="molecule type" value="Genomic_DNA"/>
</dbReference>
<organism evidence="1 2">
    <name type="scientific">Streptomyces umbrinus</name>
    <dbReference type="NCBI Taxonomy" id="67370"/>
    <lineage>
        <taxon>Bacteria</taxon>
        <taxon>Bacillati</taxon>
        <taxon>Actinomycetota</taxon>
        <taxon>Actinomycetes</taxon>
        <taxon>Kitasatosporales</taxon>
        <taxon>Streptomycetaceae</taxon>
        <taxon>Streptomyces</taxon>
        <taxon>Streptomyces phaeochromogenes group</taxon>
    </lineage>
</organism>
<comment type="caution">
    <text evidence="1">The sequence shown here is derived from an EMBL/GenBank/DDBJ whole genome shotgun (WGS) entry which is preliminary data.</text>
</comment>
<keyword evidence="2" id="KW-1185">Reference proteome</keyword>
<name>A0ABU0SHV3_9ACTN</name>
<proteinExistence type="predicted"/>
<protein>
    <submittedName>
        <fullName evidence="1">Uncharacterized protein</fullName>
    </submittedName>
</protein>
<accession>A0ABU0SHV3</accession>